<gene>
    <name evidence="17" type="primary">ND6</name>
</gene>
<keyword evidence="11" id="KW-0520">NAD</keyword>
<evidence type="ECO:0000256" key="13">
    <source>
        <dbReference type="ARBA" id="ARBA00023136"/>
    </source>
</evidence>
<dbReference type="InterPro" id="IPR050269">
    <property type="entry name" value="ComplexI_Subunit6"/>
</dbReference>
<evidence type="ECO:0000256" key="9">
    <source>
        <dbReference type="ARBA" id="ARBA00022982"/>
    </source>
</evidence>
<evidence type="ECO:0000256" key="10">
    <source>
        <dbReference type="ARBA" id="ARBA00022989"/>
    </source>
</evidence>
<feature type="transmembrane region" description="Helical" evidence="16">
    <location>
        <begin position="20"/>
        <end position="45"/>
    </location>
</feature>
<keyword evidence="8" id="KW-1278">Translocase</keyword>
<protein>
    <recommendedName>
        <fullName evidence="4">NADH-ubiquinone oxidoreductase chain 6</fullName>
        <ecNumber evidence="3">7.1.1.2</ecNumber>
    </recommendedName>
    <alternativeName>
        <fullName evidence="14">NADH dehydrogenase subunit 6</fullName>
    </alternativeName>
</protein>
<organism evidence="17">
    <name type="scientific">Neuronema laminatum</name>
    <name type="common">Brown lacewing</name>
    <dbReference type="NCBI Taxonomy" id="1701416"/>
    <lineage>
        <taxon>Eukaryota</taxon>
        <taxon>Metazoa</taxon>
        <taxon>Ecdysozoa</taxon>
        <taxon>Arthropoda</taxon>
        <taxon>Hexapoda</taxon>
        <taxon>Insecta</taxon>
        <taxon>Pterygota</taxon>
        <taxon>Neoptera</taxon>
        <taxon>Endopterygota</taxon>
        <taxon>Neuroptera</taxon>
        <taxon>Hemerobiiformia</taxon>
        <taxon>Hemerobiidae</taxon>
        <taxon>Neuronema</taxon>
    </lineage>
</organism>
<dbReference type="CTD" id="4541"/>
<comment type="similarity">
    <text evidence="2">Belongs to the complex I subunit 6 family.</text>
</comment>
<feature type="transmembrane region" description="Helical" evidence="16">
    <location>
        <begin position="84"/>
        <end position="101"/>
    </location>
</feature>
<evidence type="ECO:0000256" key="8">
    <source>
        <dbReference type="ARBA" id="ARBA00022967"/>
    </source>
</evidence>
<evidence type="ECO:0000256" key="3">
    <source>
        <dbReference type="ARBA" id="ARBA00012944"/>
    </source>
</evidence>
<feature type="transmembrane region" description="Helical" evidence="16">
    <location>
        <begin position="51"/>
        <end position="72"/>
    </location>
</feature>
<proteinExistence type="inferred from homology"/>
<evidence type="ECO:0000256" key="16">
    <source>
        <dbReference type="SAM" id="Phobius"/>
    </source>
</evidence>
<keyword evidence="6" id="KW-0679">Respiratory chain</keyword>
<evidence type="ECO:0000256" key="6">
    <source>
        <dbReference type="ARBA" id="ARBA00022660"/>
    </source>
</evidence>
<evidence type="ECO:0000256" key="5">
    <source>
        <dbReference type="ARBA" id="ARBA00022448"/>
    </source>
</evidence>
<dbReference type="GO" id="GO:0031966">
    <property type="term" value="C:mitochondrial membrane"/>
    <property type="evidence" value="ECO:0007669"/>
    <property type="project" value="UniProtKB-SubCell"/>
</dbReference>
<reference evidence="17" key="1">
    <citation type="journal article" date="2015" name="Mitochondrial DNA">
        <title>First complete mitochondrial genome from the brown lacewings (Neuroptera: Hemerobiidae).</title>
        <authorList>
            <person name="Zhao Y."/>
            <person name="Chen Y."/>
            <person name="Zhao J."/>
            <person name="Liu Z."/>
        </authorList>
    </citation>
    <scope>NUCLEOTIDE SEQUENCE</scope>
</reference>
<keyword evidence="5" id="KW-0813">Transport</keyword>
<keyword evidence="12 17" id="KW-0496">Mitochondrion</keyword>
<dbReference type="EMBL" id="KR078257">
    <property type="protein sequence ID" value="AKZ17623.1"/>
    <property type="molecule type" value="Genomic_DNA"/>
</dbReference>
<evidence type="ECO:0000256" key="12">
    <source>
        <dbReference type="ARBA" id="ARBA00023128"/>
    </source>
</evidence>
<evidence type="ECO:0000256" key="2">
    <source>
        <dbReference type="ARBA" id="ARBA00005698"/>
    </source>
</evidence>
<dbReference type="GO" id="GO:0008137">
    <property type="term" value="F:NADH dehydrogenase (ubiquinone) activity"/>
    <property type="evidence" value="ECO:0007669"/>
    <property type="project" value="UniProtKB-EC"/>
</dbReference>
<evidence type="ECO:0000256" key="14">
    <source>
        <dbReference type="ARBA" id="ARBA00031019"/>
    </source>
</evidence>
<dbReference type="GeneID" id="26118566"/>
<comment type="subcellular location">
    <subcellularLocation>
        <location evidence="1">Mitochondrion membrane</location>
        <topology evidence="1">Multi-pass membrane protein</topology>
    </subcellularLocation>
</comment>
<keyword evidence="9" id="KW-0249">Electron transport</keyword>
<accession>A0A0U2GKM7</accession>
<dbReference type="AlphaFoldDB" id="A0A0U2GKM7"/>
<dbReference type="PANTHER" id="PTHR11435">
    <property type="entry name" value="NADH UBIQUINONE OXIDOREDUCTASE SUBUNIT ND6"/>
    <property type="match status" value="1"/>
</dbReference>
<evidence type="ECO:0000256" key="1">
    <source>
        <dbReference type="ARBA" id="ARBA00004225"/>
    </source>
</evidence>
<evidence type="ECO:0000256" key="4">
    <source>
        <dbReference type="ARBA" id="ARBA00021095"/>
    </source>
</evidence>
<keyword evidence="10 16" id="KW-1133">Transmembrane helix</keyword>
<geneLocation type="mitochondrion" evidence="17"/>
<dbReference type="EC" id="7.1.1.2" evidence="3"/>
<sequence>MQQILILMSIMLTFNFINMIHPLSMGLILLMQTIIISLLCGLMTYTYWFSYILFLIMVGGMLILFIYMTSLASNELFIFKMNNLLYNLIIFFIFLISILLYDNFFSMMINLENMQFMNMMMEENSSNLIKLYNNPSMNMTLMLINYLLLTLIIVIKITNINYGPLRQMF</sequence>
<comment type="catalytic activity">
    <reaction evidence="15">
        <text>a ubiquinone + NADH + 5 H(+)(in) = a ubiquinol + NAD(+) + 4 H(+)(out)</text>
        <dbReference type="Rhea" id="RHEA:29091"/>
        <dbReference type="Rhea" id="RHEA-COMP:9565"/>
        <dbReference type="Rhea" id="RHEA-COMP:9566"/>
        <dbReference type="ChEBI" id="CHEBI:15378"/>
        <dbReference type="ChEBI" id="CHEBI:16389"/>
        <dbReference type="ChEBI" id="CHEBI:17976"/>
        <dbReference type="ChEBI" id="CHEBI:57540"/>
        <dbReference type="ChEBI" id="CHEBI:57945"/>
        <dbReference type="EC" id="7.1.1.2"/>
    </reaction>
</comment>
<evidence type="ECO:0000256" key="7">
    <source>
        <dbReference type="ARBA" id="ARBA00022692"/>
    </source>
</evidence>
<feature type="transmembrane region" description="Helical" evidence="16">
    <location>
        <begin position="143"/>
        <end position="162"/>
    </location>
</feature>
<evidence type="ECO:0000256" key="15">
    <source>
        <dbReference type="ARBA" id="ARBA00049551"/>
    </source>
</evidence>
<dbReference type="RefSeq" id="YP_009175375.1">
    <property type="nucleotide sequence ID" value="NC_028153.1"/>
</dbReference>
<keyword evidence="13 16" id="KW-0472">Membrane</keyword>
<keyword evidence="7 16" id="KW-0812">Transmembrane</keyword>
<evidence type="ECO:0000256" key="11">
    <source>
        <dbReference type="ARBA" id="ARBA00023027"/>
    </source>
</evidence>
<evidence type="ECO:0000313" key="17">
    <source>
        <dbReference type="EMBL" id="AKZ17623.1"/>
    </source>
</evidence>
<dbReference type="PANTHER" id="PTHR11435:SF1">
    <property type="entry name" value="NADH-UBIQUINONE OXIDOREDUCTASE CHAIN 6"/>
    <property type="match status" value="1"/>
</dbReference>
<name>A0A0U2GKM7_NEULA</name>